<dbReference type="EMBL" id="JAENHO010000017">
    <property type="protein sequence ID" value="MBL7261047.1"/>
    <property type="molecule type" value="Genomic_DNA"/>
</dbReference>
<keyword evidence="2" id="KW-1185">Reference proteome</keyword>
<gene>
    <name evidence="1" type="ORF">JKJ07_42865</name>
</gene>
<proteinExistence type="predicted"/>
<reference evidence="1 2" key="1">
    <citation type="submission" date="2021-01" db="EMBL/GenBank/DDBJ databases">
        <title>Actinoplanes sp. nov. LDG1-01 isolated from lichen.</title>
        <authorList>
            <person name="Saeng-In P."/>
            <person name="Phongsopitanun W."/>
            <person name="Kanchanasin P."/>
            <person name="Yuki M."/>
            <person name="Kudo T."/>
            <person name="Ohkuma M."/>
            <person name="Tanasupawat S."/>
        </authorList>
    </citation>
    <scope>NUCLEOTIDE SEQUENCE [LARGE SCALE GENOMIC DNA]</scope>
    <source>
        <strain evidence="1 2">LDG1-01</strain>
    </source>
</reference>
<evidence type="ECO:0000313" key="1">
    <source>
        <dbReference type="EMBL" id="MBL7261047.1"/>
    </source>
</evidence>
<organism evidence="1 2">
    <name type="scientific">Paractinoplanes lichenicola</name>
    <dbReference type="NCBI Taxonomy" id="2802976"/>
    <lineage>
        <taxon>Bacteria</taxon>
        <taxon>Bacillati</taxon>
        <taxon>Actinomycetota</taxon>
        <taxon>Actinomycetes</taxon>
        <taxon>Micromonosporales</taxon>
        <taxon>Micromonosporaceae</taxon>
        <taxon>Paractinoplanes</taxon>
    </lineage>
</organism>
<evidence type="ECO:0000313" key="2">
    <source>
        <dbReference type="Proteomes" id="UP000598996"/>
    </source>
</evidence>
<dbReference type="RefSeq" id="WP_202997773.1">
    <property type="nucleotide sequence ID" value="NZ_JAENHO010000017.1"/>
</dbReference>
<sequence length="187" mass="20850">MRVLFDGLVPVAYRQMYVCSREIPDMAKAFAGQVNGLCGAAQPGELFLMTGTHSGSVRLTVERHDTEPPAAAAEWQEVVEVPFQPRRATVDLVPWGAAALAALPLVPDGQPLPAFRVRYCALGMDEGRNPFGTYDPDELADDDYTYMNDRPDRYLLALWPDERLRDVIVQETSKAAATWHRWAAKLM</sequence>
<protein>
    <submittedName>
        <fullName evidence="1">Uncharacterized protein</fullName>
    </submittedName>
</protein>
<comment type="caution">
    <text evidence="1">The sequence shown here is derived from an EMBL/GenBank/DDBJ whole genome shotgun (WGS) entry which is preliminary data.</text>
</comment>
<accession>A0ABS1W2T6</accession>
<name>A0ABS1W2T6_9ACTN</name>
<dbReference type="Proteomes" id="UP000598996">
    <property type="component" value="Unassembled WGS sequence"/>
</dbReference>